<dbReference type="PANTHER" id="PTHR11091">
    <property type="entry name" value="OXIDOREDUCTASE-RELATED"/>
    <property type="match status" value="1"/>
</dbReference>
<comment type="similarity">
    <text evidence="1">Belongs to the LDH2/MDH2 oxidoreductase family.</text>
</comment>
<dbReference type="AlphaFoldDB" id="A0A7K1Y194"/>
<dbReference type="InterPro" id="IPR036111">
    <property type="entry name" value="Mal/L-sulfo/L-lacto_DH-like_sf"/>
</dbReference>
<keyword evidence="5" id="KW-1185">Reference proteome</keyword>
<dbReference type="PANTHER" id="PTHR11091:SF0">
    <property type="entry name" value="MALATE DEHYDROGENASE"/>
    <property type="match status" value="1"/>
</dbReference>
<dbReference type="EMBL" id="WVHS01000004">
    <property type="protein sequence ID" value="MXV17001.1"/>
    <property type="molecule type" value="Genomic_DNA"/>
</dbReference>
<sequence length="364" mass="38506">MPAGSALFSENNLRSFTTSIFLQIGCSEAHASLAADVLLRADLRGIDSHGVARLAGYVRLWEKGRINATPDITIVHETPTTATVDGDSGLGLVIAPFAMNLAIEKASVYGSGWVAVRNSNHFGIAGYHALMAAERQMIGMAMTNASPLVAPTFTTERLLGTNPICYAFPAGNHPPVVVDMATSAAANGKLEIAQRKNDPLPGGWVQTAGGESSTDAHALKSGGSLLPLGSDREHGSHKGFGLGATVDILSAVLSGANYGPWVPPFVSFIDPLPDLPGKGIGHFLGAMRVDGFRPVAEFHHHIDQWIDRFKAAKPIDPLQPLIIPGEPELQAAHDRKKNGIPLVDAVVSDLNTLAEKFNIQKLEG</sequence>
<evidence type="ECO:0000313" key="5">
    <source>
        <dbReference type="Proteomes" id="UP000451233"/>
    </source>
</evidence>
<dbReference type="GO" id="GO:0016491">
    <property type="term" value="F:oxidoreductase activity"/>
    <property type="evidence" value="ECO:0007669"/>
    <property type="project" value="UniProtKB-KW"/>
</dbReference>
<dbReference type="Pfam" id="PF02615">
    <property type="entry name" value="Ldh_2"/>
    <property type="match status" value="1"/>
</dbReference>
<organism evidence="4 5">
    <name type="scientific">Hufsiella ginkgonis</name>
    <dbReference type="NCBI Taxonomy" id="2695274"/>
    <lineage>
        <taxon>Bacteria</taxon>
        <taxon>Pseudomonadati</taxon>
        <taxon>Bacteroidota</taxon>
        <taxon>Sphingobacteriia</taxon>
        <taxon>Sphingobacteriales</taxon>
        <taxon>Sphingobacteriaceae</taxon>
        <taxon>Hufsiella</taxon>
    </lineage>
</organism>
<evidence type="ECO:0000313" key="4">
    <source>
        <dbReference type="EMBL" id="MXV17001.1"/>
    </source>
</evidence>
<dbReference type="Gene3D" id="3.30.1370.60">
    <property type="entry name" value="Hypothetical oxidoreductase yiak, domain 2"/>
    <property type="match status" value="1"/>
</dbReference>
<keyword evidence="2" id="KW-0560">Oxidoreductase</keyword>
<dbReference type="InterPro" id="IPR043143">
    <property type="entry name" value="Mal/L-sulf/L-lact_DH-like_NADP"/>
</dbReference>
<gene>
    <name evidence="4" type="ORF">GS398_17005</name>
</gene>
<comment type="caution">
    <text evidence="4">The sequence shown here is derived from an EMBL/GenBank/DDBJ whole genome shotgun (WGS) entry which is preliminary data.</text>
</comment>
<evidence type="ECO:0000256" key="2">
    <source>
        <dbReference type="ARBA" id="ARBA00023002"/>
    </source>
</evidence>
<accession>A0A7K1Y194</accession>
<feature type="region of interest" description="Disordered" evidence="3">
    <location>
        <begin position="200"/>
        <end position="225"/>
    </location>
</feature>
<reference evidence="4 5" key="1">
    <citation type="submission" date="2019-11" db="EMBL/GenBank/DDBJ databases">
        <title>Pedobacter sp. HMF7056 Genome sequencing and assembly.</title>
        <authorList>
            <person name="Kang H."/>
            <person name="Kim H."/>
            <person name="Joh K."/>
        </authorList>
    </citation>
    <scope>NUCLEOTIDE SEQUENCE [LARGE SCALE GENOMIC DNA]</scope>
    <source>
        <strain evidence="4 5">HMF7056</strain>
    </source>
</reference>
<dbReference type="Gene3D" id="1.10.1530.10">
    <property type="match status" value="1"/>
</dbReference>
<name>A0A7K1Y194_9SPHI</name>
<dbReference type="InterPro" id="IPR003767">
    <property type="entry name" value="Malate/L-lactate_DH-like"/>
</dbReference>
<dbReference type="SUPFAM" id="SSF89733">
    <property type="entry name" value="L-sulfolactate dehydrogenase-like"/>
    <property type="match status" value="1"/>
</dbReference>
<evidence type="ECO:0000256" key="1">
    <source>
        <dbReference type="ARBA" id="ARBA00006056"/>
    </source>
</evidence>
<dbReference type="Proteomes" id="UP000451233">
    <property type="component" value="Unassembled WGS sequence"/>
</dbReference>
<dbReference type="RefSeq" id="WP_160908012.1">
    <property type="nucleotide sequence ID" value="NZ_WVHS01000004.1"/>
</dbReference>
<dbReference type="InterPro" id="IPR043144">
    <property type="entry name" value="Mal/L-sulf/L-lact_DH-like_ah"/>
</dbReference>
<proteinExistence type="inferred from homology"/>
<protein>
    <submittedName>
        <fullName evidence="4">Ldh family oxidoreductase</fullName>
    </submittedName>
</protein>
<evidence type="ECO:0000256" key="3">
    <source>
        <dbReference type="SAM" id="MobiDB-lite"/>
    </source>
</evidence>